<accession>A0A6F9DQP4</accession>
<protein>
    <submittedName>
        <fullName evidence="8">Rap guanine nucleotide exchange factor 4-like</fullName>
    </submittedName>
</protein>
<feature type="region of interest" description="Disordered" evidence="3">
    <location>
        <begin position="515"/>
        <end position="541"/>
    </location>
</feature>
<dbReference type="InterPro" id="IPR036964">
    <property type="entry name" value="RASGEF_cat_dom_sf"/>
</dbReference>
<feature type="compositionally biased region" description="Low complexity" evidence="3">
    <location>
        <begin position="703"/>
        <end position="714"/>
    </location>
</feature>
<feature type="domain" description="N-terminal Ras-GEF" evidence="7">
    <location>
        <begin position="1344"/>
        <end position="1471"/>
    </location>
</feature>
<dbReference type="SUPFAM" id="SSF48366">
    <property type="entry name" value="Ras GEF"/>
    <property type="match status" value="1"/>
</dbReference>
<dbReference type="PRINTS" id="PR00103">
    <property type="entry name" value="CAMPKINASE"/>
</dbReference>
<dbReference type="GO" id="GO:0005886">
    <property type="term" value="C:plasma membrane"/>
    <property type="evidence" value="ECO:0007669"/>
    <property type="project" value="TreeGrafter"/>
</dbReference>
<evidence type="ECO:0000259" key="4">
    <source>
        <dbReference type="PROSITE" id="PS50009"/>
    </source>
</evidence>
<feature type="region of interest" description="Disordered" evidence="3">
    <location>
        <begin position="441"/>
        <end position="474"/>
    </location>
</feature>
<dbReference type="PROSITE" id="PS50186">
    <property type="entry name" value="DEP"/>
    <property type="match status" value="1"/>
</dbReference>
<feature type="compositionally biased region" description="Basic and acidic residues" evidence="3">
    <location>
        <begin position="528"/>
        <end position="541"/>
    </location>
</feature>
<dbReference type="SMART" id="SM00229">
    <property type="entry name" value="RasGEFN"/>
    <property type="match status" value="1"/>
</dbReference>
<dbReference type="CDD" id="cd00038">
    <property type="entry name" value="CAP_ED"/>
    <property type="match status" value="1"/>
</dbReference>
<dbReference type="SMART" id="SM00100">
    <property type="entry name" value="cNMP"/>
    <property type="match status" value="1"/>
</dbReference>
<proteinExistence type="evidence at transcript level"/>
<dbReference type="InterPro" id="IPR001895">
    <property type="entry name" value="RASGEF_cat_dom"/>
</dbReference>
<feature type="compositionally biased region" description="Polar residues" evidence="3">
    <location>
        <begin position="114"/>
        <end position="123"/>
    </location>
</feature>
<feature type="compositionally biased region" description="Basic and acidic residues" evidence="3">
    <location>
        <begin position="34"/>
        <end position="48"/>
    </location>
</feature>
<dbReference type="Gene3D" id="1.10.840.10">
    <property type="entry name" value="Ras guanine-nucleotide exchange factors catalytic domain"/>
    <property type="match status" value="1"/>
</dbReference>
<dbReference type="Gene3D" id="2.60.120.10">
    <property type="entry name" value="Jelly Rolls"/>
    <property type="match status" value="1"/>
</dbReference>
<dbReference type="EMBL" id="LR789577">
    <property type="protein sequence ID" value="CAB3265439.1"/>
    <property type="molecule type" value="mRNA"/>
</dbReference>
<feature type="compositionally biased region" description="Polar residues" evidence="3">
    <location>
        <begin position="632"/>
        <end position="644"/>
    </location>
</feature>
<reference evidence="8" key="1">
    <citation type="submission" date="2020-04" db="EMBL/GenBank/DDBJ databases">
        <authorList>
            <person name="Neveu A P."/>
        </authorList>
    </citation>
    <scope>NUCLEOTIDE SEQUENCE</scope>
    <source>
        <tissue evidence="8">Whole embryo</tissue>
    </source>
</reference>
<dbReference type="GO" id="GO:0007265">
    <property type="term" value="P:Ras protein signal transduction"/>
    <property type="evidence" value="ECO:0007669"/>
    <property type="project" value="TreeGrafter"/>
</dbReference>
<dbReference type="InterPro" id="IPR000591">
    <property type="entry name" value="DEP_dom"/>
</dbReference>
<feature type="compositionally biased region" description="Basic and acidic residues" evidence="3">
    <location>
        <begin position="147"/>
        <end position="156"/>
    </location>
</feature>
<feature type="region of interest" description="Disordered" evidence="3">
    <location>
        <begin position="213"/>
        <end position="281"/>
    </location>
</feature>
<dbReference type="Pfam" id="PF00027">
    <property type="entry name" value="cNMP_binding"/>
    <property type="match status" value="1"/>
</dbReference>
<name>A0A6F9DQP4_9ASCI</name>
<dbReference type="SUPFAM" id="SSF46785">
    <property type="entry name" value="Winged helix' DNA-binding domain"/>
    <property type="match status" value="1"/>
</dbReference>
<dbReference type="PROSITE" id="PS50042">
    <property type="entry name" value="CNMP_BINDING_3"/>
    <property type="match status" value="1"/>
</dbReference>
<dbReference type="SUPFAM" id="SSF51206">
    <property type="entry name" value="cAMP-binding domain-like"/>
    <property type="match status" value="1"/>
</dbReference>
<dbReference type="InterPro" id="IPR036388">
    <property type="entry name" value="WH-like_DNA-bd_sf"/>
</dbReference>
<dbReference type="InterPro" id="IPR029071">
    <property type="entry name" value="Ubiquitin-like_domsf"/>
</dbReference>
<feature type="region of interest" description="Disordered" evidence="3">
    <location>
        <begin position="1"/>
        <end position="190"/>
    </location>
</feature>
<dbReference type="PANTHER" id="PTHR23113:SF327">
    <property type="entry name" value="EXCHANGE PROTEIN DIRECTLY ACTIVATED BY CAMP, ISOFORM E"/>
    <property type="match status" value="1"/>
</dbReference>
<evidence type="ECO:0000313" key="8">
    <source>
        <dbReference type="EMBL" id="CAB3265439.1"/>
    </source>
</evidence>
<feature type="region of interest" description="Disordered" evidence="3">
    <location>
        <begin position="759"/>
        <end position="791"/>
    </location>
</feature>
<dbReference type="PROSITE" id="PS50009">
    <property type="entry name" value="RASGEF_CAT"/>
    <property type="match status" value="1"/>
</dbReference>
<feature type="compositionally biased region" description="Polar residues" evidence="3">
    <location>
        <begin position="869"/>
        <end position="878"/>
    </location>
</feature>
<feature type="domain" description="Cyclic nucleotide-binding" evidence="5">
    <location>
        <begin position="1188"/>
        <end position="1289"/>
    </location>
</feature>
<dbReference type="SMART" id="SM00147">
    <property type="entry name" value="RasGEF"/>
    <property type="match status" value="1"/>
</dbReference>
<organism evidence="8">
    <name type="scientific">Phallusia mammillata</name>
    <dbReference type="NCBI Taxonomy" id="59560"/>
    <lineage>
        <taxon>Eukaryota</taxon>
        <taxon>Metazoa</taxon>
        <taxon>Chordata</taxon>
        <taxon>Tunicata</taxon>
        <taxon>Ascidiacea</taxon>
        <taxon>Phlebobranchia</taxon>
        <taxon>Ascidiidae</taxon>
        <taxon>Phallusia</taxon>
    </lineage>
</organism>
<feature type="compositionally biased region" description="Low complexity" evidence="3">
    <location>
        <begin position="17"/>
        <end position="32"/>
    </location>
</feature>
<feature type="compositionally biased region" description="Basic and acidic residues" evidence="3">
    <location>
        <begin position="678"/>
        <end position="697"/>
    </location>
</feature>
<dbReference type="Gene3D" id="1.20.870.10">
    <property type="entry name" value="Son of sevenless (SoS) protein Chain: S domain 1"/>
    <property type="match status" value="1"/>
</dbReference>
<feature type="compositionally biased region" description="Polar residues" evidence="3">
    <location>
        <begin position="74"/>
        <end position="95"/>
    </location>
</feature>
<dbReference type="InterPro" id="IPR000651">
    <property type="entry name" value="Ras-like_Gua-exchang_fac_N"/>
</dbReference>
<dbReference type="InterPro" id="IPR018490">
    <property type="entry name" value="cNMP-bd_dom_sf"/>
</dbReference>
<keyword evidence="1 2" id="KW-0344">Guanine-nucleotide releasing factor</keyword>
<feature type="domain" description="DEP" evidence="6">
    <location>
        <begin position="995"/>
        <end position="1071"/>
    </location>
</feature>
<dbReference type="CDD" id="cd00155">
    <property type="entry name" value="RasGEF"/>
    <property type="match status" value="1"/>
</dbReference>
<dbReference type="Pfam" id="PF00618">
    <property type="entry name" value="RasGEF_N"/>
    <property type="match status" value="1"/>
</dbReference>
<feature type="compositionally biased region" description="Polar residues" evidence="3">
    <location>
        <begin position="240"/>
        <end position="266"/>
    </location>
</feature>
<feature type="compositionally biased region" description="Polar residues" evidence="3">
    <location>
        <begin position="1"/>
        <end position="16"/>
    </location>
</feature>
<dbReference type="Gene3D" id="1.10.10.10">
    <property type="entry name" value="Winged helix-like DNA-binding domain superfamily/Winged helix DNA-binding domain"/>
    <property type="match status" value="1"/>
</dbReference>
<evidence type="ECO:0000256" key="2">
    <source>
        <dbReference type="PROSITE-ProRule" id="PRU00168"/>
    </source>
</evidence>
<feature type="compositionally biased region" description="Acidic residues" evidence="3">
    <location>
        <begin position="157"/>
        <end position="167"/>
    </location>
</feature>
<feature type="compositionally biased region" description="Low complexity" evidence="3">
    <location>
        <begin position="1087"/>
        <end position="1098"/>
    </location>
</feature>
<gene>
    <name evidence="8" type="primary">Rapgef4</name>
</gene>
<feature type="region of interest" description="Disordered" evidence="3">
    <location>
        <begin position="856"/>
        <end position="899"/>
    </location>
</feature>
<dbReference type="InterPro" id="IPR014710">
    <property type="entry name" value="RmlC-like_jellyroll"/>
</dbReference>
<feature type="region of interest" description="Disordered" evidence="3">
    <location>
        <begin position="1087"/>
        <end position="1119"/>
    </location>
</feature>
<dbReference type="PANTHER" id="PTHR23113">
    <property type="entry name" value="GUANINE NUCLEOTIDE EXCHANGE FACTOR"/>
    <property type="match status" value="1"/>
</dbReference>
<evidence type="ECO:0000259" key="5">
    <source>
        <dbReference type="PROSITE" id="PS50042"/>
    </source>
</evidence>
<dbReference type="InterPro" id="IPR008937">
    <property type="entry name" value="Ras-like_GEF"/>
</dbReference>
<evidence type="ECO:0000259" key="7">
    <source>
        <dbReference type="PROSITE" id="PS50212"/>
    </source>
</evidence>
<feature type="region of interest" description="Disordered" evidence="3">
    <location>
        <begin position="299"/>
        <end position="343"/>
    </location>
</feature>
<dbReference type="InterPro" id="IPR023578">
    <property type="entry name" value="Ras_GEF_dom_sf"/>
</dbReference>
<dbReference type="InterPro" id="IPR000595">
    <property type="entry name" value="cNMP-bd_dom"/>
</dbReference>
<evidence type="ECO:0000256" key="1">
    <source>
        <dbReference type="ARBA" id="ARBA00022658"/>
    </source>
</evidence>
<dbReference type="Gene3D" id="3.10.20.90">
    <property type="entry name" value="Phosphatidylinositol 3-kinase Catalytic Subunit, Chain A, domain 1"/>
    <property type="match status" value="1"/>
</dbReference>
<feature type="region of interest" description="Disordered" evidence="3">
    <location>
        <begin position="578"/>
        <end position="714"/>
    </location>
</feature>
<feature type="compositionally biased region" description="Basic residues" evidence="3">
    <location>
        <begin position="594"/>
        <end position="616"/>
    </location>
</feature>
<dbReference type="GO" id="GO:0005085">
    <property type="term" value="F:guanyl-nucleotide exchange factor activity"/>
    <property type="evidence" value="ECO:0007669"/>
    <property type="project" value="UniProtKB-KW"/>
</dbReference>
<dbReference type="SUPFAM" id="SSF54236">
    <property type="entry name" value="Ubiquitin-like"/>
    <property type="match status" value="1"/>
</dbReference>
<feature type="compositionally biased region" description="Polar residues" evidence="3">
    <location>
        <begin position="516"/>
        <end position="527"/>
    </location>
</feature>
<dbReference type="PROSITE" id="PS50212">
    <property type="entry name" value="RASGEF_NTER"/>
    <property type="match status" value="1"/>
</dbReference>
<evidence type="ECO:0000259" key="6">
    <source>
        <dbReference type="PROSITE" id="PS50186"/>
    </source>
</evidence>
<dbReference type="InterPro" id="IPR036390">
    <property type="entry name" value="WH_DNA-bd_sf"/>
</dbReference>
<sequence>MTVKQSRSTPQRSNTVSSSSRYMPSPRSSPGPTHRGEISRIDERHAKGADYVPSYITPRQRLNSDEEDYADMTGASSGNNSPMISHRSSPVNSSMRPRVVKSGSFRMPPRRSTDGSPRTTVNGQFDFKQVSEPDNSRITSPRIPKGLIKEGSFHKDDDDDYEDDFGDYTEMSPTPVHNAQRPPIPQHLPCVEVRPATPTKLFQSMSLSNVASAIPSKRFGFSDSSEDETSGEEEKRKKGNSNLNYRSKSLNAFNENPNSVVRPQQNNKDKQQSPTDAGKAARKYLQHGDTMLSPVKRHSSFGLARSSSRAGKQGGVVSRITKVRQNNSAKNLRDYDDSDSDLEDVPDVPARGTKLQRTTSCLSKPSLGEFERRKSKTLAEQAPFDLDITDEDGNILLPDGAMAGKQQLDGSLLMKLLANDGRTRSLDKKYLEWLAKTSPYASRTSSTSSRKPRSKANSTKDLKSPVSSDDDYEAVEDDEAFEKFTKVIQGGYNHQAAAKLKSPDKAPSMSLASFAEQHSQMQKQSFESLERVKSKDPESVKQEIAEIKRSMTLKPLPPAENAEFSDLAQAFYEDFHKKDKKAKKSDKKADKKQKEGKKHKDRSLRKSFRFGSKKKLTMSTPELNHQAKQDSLRSPTQEELNSGPQGMPSLKPPLGLSPNHGKKGLSRERAASSSNSLKRSEKKHDYKDSWNKTRTLERGMFPSNLSSSTNFNSTDNKELTVTDISWESNLKSMGKSTMSKSGTLGRLFSKRVKERKGLDVTDSGSRVFSPECSDSYDSDGKSGTLERSGPVEVDLTPSQRYFKLCNISKGLVMKHDGPDSSEGIDIAFLQRSKSGSKKPAHFNKYATITGIYSAQQQSSPKKLSRHLSAEQTGKQIETSTEDDSRRSKRTRASLRGLSNSLARNTKSSALKNFAIGETDEANDYVLKQEVEAQKAPLRTRPRQKVHPLYPEPSPRLLATARLLYRLILQTQPDLLRKHKADEENVAESFYTDADVYEQSAFGHELVTWLQARTQPKQLMVEDRDVTSSVTSSRSRWNVGGMWQVLQEEGLITHVRREHYFEDSNYLYQFHKDVTNYVESIHDELPIDDSSSTRSSVDSGFGHSNGENVGDDFPGSVSRSSSIASTTRLISSEMSLMMMNDTELSEDAITHLQQNAPDALFRLALRKLPEERSSDELMMIYEEILHIKALAHLSDSIKRELAGVLQFEHHHESGITLFNQGDEGTSWYIILRGSVDVAIHRKGVVCRLHDGDDFGNLAIINDAPRAASIVLAEKNCQFLRVDKFDFVRILKDVEANTVRLKEHDKDVLILQKILARSSIPNSRNAFENGTSPQIPVAATPTRQSHKYSISAGTADKILEHLLEYLQPWNIGRREEAMEDFIIMYPVFMTTDHLCNLLLKHYRSEKADNVECSRSLKRKVVYFTVRWSHISSYLFKSDSTIESFLKDLQEDVQLDILDNSSYSLLRDDLNSVFTNTETDICNNATPKQSLISVGESVHRIQTEEGKARPVRSTDQVLLKVHNMHKTYTTVRISISSNVDEIISAVAEKMSRPSRDLKLFEVQEDGDVMEVSRKQTSIATSLKINSRLYICTQEERTALGALKWSPQPSSSCHLEVVSSLEIAYHVTQYDWELLNNVHVMEFVYKVFGAHKFNGVTSNLDIFTRRFNQLAYWAPTEICSCQNLNKRVQLLRKFIKIAQHLKMYQNMNGFMAMMIGIGNQAVSRLYNTWEKLPAKYRKLVQEYESILDPSRNHRSYRLHVATLQSPVILYLPLLLKDMTFQHEGNDSVKSGLINFEKMHMISNSIRTVIQGCANRIDEDHILESTKTAEESRNYVRQLQVITDQKLLNEMSNKLEPKR</sequence>
<evidence type="ECO:0000256" key="3">
    <source>
        <dbReference type="SAM" id="MobiDB-lite"/>
    </source>
</evidence>
<dbReference type="Gene3D" id="1.10.8.1240">
    <property type="match status" value="1"/>
</dbReference>
<dbReference type="Pfam" id="PF00617">
    <property type="entry name" value="RasGEF"/>
    <property type="match status" value="1"/>
</dbReference>
<feature type="domain" description="Ras-GEF" evidence="4">
    <location>
        <begin position="1615"/>
        <end position="1853"/>
    </location>
</feature>